<reference evidence="1 2" key="1">
    <citation type="journal article" date="2024" name="G3 (Bethesda)">
        <title>Genome assembly of Hibiscus sabdariffa L. provides insights into metabolisms of medicinal natural products.</title>
        <authorList>
            <person name="Kim T."/>
        </authorList>
    </citation>
    <scope>NUCLEOTIDE SEQUENCE [LARGE SCALE GENOMIC DNA]</scope>
    <source>
        <strain evidence="1">TK-2024</strain>
        <tissue evidence="1">Old leaves</tissue>
    </source>
</reference>
<dbReference type="EMBL" id="JBBPBN010000479">
    <property type="protein sequence ID" value="KAK8485790.1"/>
    <property type="molecule type" value="Genomic_DNA"/>
</dbReference>
<name>A0ABR1ZYH0_9ROSI</name>
<evidence type="ECO:0000313" key="1">
    <source>
        <dbReference type="EMBL" id="KAK8485790.1"/>
    </source>
</evidence>
<comment type="caution">
    <text evidence="1">The sequence shown here is derived from an EMBL/GenBank/DDBJ whole genome shotgun (WGS) entry which is preliminary data.</text>
</comment>
<dbReference type="Proteomes" id="UP001396334">
    <property type="component" value="Unassembled WGS sequence"/>
</dbReference>
<gene>
    <name evidence="1" type="ORF">V6N11_034317</name>
</gene>
<keyword evidence="2" id="KW-1185">Reference proteome</keyword>
<organism evidence="1 2">
    <name type="scientific">Hibiscus sabdariffa</name>
    <name type="common">roselle</name>
    <dbReference type="NCBI Taxonomy" id="183260"/>
    <lineage>
        <taxon>Eukaryota</taxon>
        <taxon>Viridiplantae</taxon>
        <taxon>Streptophyta</taxon>
        <taxon>Embryophyta</taxon>
        <taxon>Tracheophyta</taxon>
        <taxon>Spermatophyta</taxon>
        <taxon>Magnoliopsida</taxon>
        <taxon>eudicotyledons</taxon>
        <taxon>Gunneridae</taxon>
        <taxon>Pentapetalae</taxon>
        <taxon>rosids</taxon>
        <taxon>malvids</taxon>
        <taxon>Malvales</taxon>
        <taxon>Malvaceae</taxon>
        <taxon>Malvoideae</taxon>
        <taxon>Hibiscus</taxon>
    </lineage>
</organism>
<evidence type="ECO:0000313" key="2">
    <source>
        <dbReference type="Proteomes" id="UP001396334"/>
    </source>
</evidence>
<proteinExistence type="predicted"/>
<sequence>MPSCLMCPVRSPFVPFFLFRVKENRLVGFFACLFHFFQWEDFHQQQQVGLGSVHRLLLMSARGQCTRAPAQIGAFFSLACAFVPHSFKSKEAPSVRDRDGALAWLAAGELSLDKRLLLVPFRTEYIAGTPGSLWGMGKEDQIELEPERKKKYC</sequence>
<accession>A0ABR1ZYH0</accession>
<protein>
    <submittedName>
        <fullName evidence="1">Uncharacterized protein</fullName>
    </submittedName>
</protein>